<evidence type="ECO:0000313" key="1">
    <source>
        <dbReference type="EMBL" id="MBG8552336.1"/>
    </source>
</evidence>
<sequence length="69" mass="8625">MSHYYLEVRPYHGRNQSVRRRYDITSLSEDAANRFYQRLNRALNWRRYFISENYSPRRLPRVRKPVYNA</sequence>
<evidence type="ECO:0000313" key="2">
    <source>
        <dbReference type="Proteomes" id="UP000601099"/>
    </source>
</evidence>
<dbReference type="RefSeq" id="WP_196953375.1">
    <property type="nucleotide sequence ID" value="NZ_JADWYK010000001.1"/>
</dbReference>
<name>A0ABS0KX04_9BACT</name>
<keyword evidence="2" id="KW-1185">Reference proteome</keyword>
<gene>
    <name evidence="1" type="ORF">I5L79_02200</name>
</gene>
<organism evidence="1 2">
    <name type="scientific">Hymenobacter guriensis</name>
    <dbReference type="NCBI Taxonomy" id="2793065"/>
    <lineage>
        <taxon>Bacteria</taxon>
        <taxon>Pseudomonadati</taxon>
        <taxon>Bacteroidota</taxon>
        <taxon>Cytophagia</taxon>
        <taxon>Cytophagales</taxon>
        <taxon>Hymenobacteraceae</taxon>
        <taxon>Hymenobacter</taxon>
    </lineage>
</organism>
<protein>
    <recommendedName>
        <fullName evidence="3">WGR domain-containing protein</fullName>
    </recommendedName>
</protein>
<dbReference type="Proteomes" id="UP000601099">
    <property type="component" value="Unassembled WGS sequence"/>
</dbReference>
<comment type="caution">
    <text evidence="1">The sequence shown here is derived from an EMBL/GenBank/DDBJ whole genome shotgun (WGS) entry which is preliminary data.</text>
</comment>
<reference evidence="1 2" key="1">
    <citation type="submission" date="2020-11" db="EMBL/GenBank/DDBJ databases">
        <title>Hymenobacter sp.</title>
        <authorList>
            <person name="Kim M.K."/>
        </authorList>
    </citation>
    <scope>NUCLEOTIDE SEQUENCE [LARGE SCALE GENOMIC DNA]</scope>
    <source>
        <strain evidence="1 2">BT594</strain>
    </source>
</reference>
<evidence type="ECO:0008006" key="3">
    <source>
        <dbReference type="Google" id="ProtNLM"/>
    </source>
</evidence>
<dbReference type="EMBL" id="JADWYK010000001">
    <property type="protein sequence ID" value="MBG8552336.1"/>
    <property type="molecule type" value="Genomic_DNA"/>
</dbReference>
<proteinExistence type="predicted"/>
<accession>A0ABS0KX04</accession>